<evidence type="ECO:0000256" key="1">
    <source>
        <dbReference type="ARBA" id="ARBA00006484"/>
    </source>
</evidence>
<evidence type="ECO:0000313" key="2">
    <source>
        <dbReference type="EMBL" id="KGQ71222.1"/>
    </source>
</evidence>
<name>A0A0A3AU11_9PAST</name>
<dbReference type="Pfam" id="PF00106">
    <property type="entry name" value="adh_short"/>
    <property type="match status" value="1"/>
</dbReference>
<protein>
    <submittedName>
        <fullName evidence="2">Short-chain dehydrogenase</fullName>
    </submittedName>
</protein>
<keyword evidence="3" id="KW-1185">Reference proteome</keyword>
<dbReference type="SUPFAM" id="SSF51735">
    <property type="entry name" value="NAD(P)-binding Rossmann-fold domains"/>
    <property type="match status" value="1"/>
</dbReference>
<reference evidence="2 3" key="1">
    <citation type="submission" date="2014-11" db="EMBL/GenBank/DDBJ databases">
        <title>Draft genome sequence of Chelonobacter oris 1662T, associated with respiratory disease in Hermann's Tortoises.</title>
        <authorList>
            <person name="Kudirkiene E."/>
            <person name="Hansen M.J."/>
            <person name="Bojesen A.M."/>
        </authorList>
    </citation>
    <scope>NUCLEOTIDE SEQUENCE [LARGE SCALE GENOMIC DNA]</scope>
    <source>
        <strain evidence="2 3">1662</strain>
    </source>
</reference>
<dbReference type="Gene3D" id="3.40.50.720">
    <property type="entry name" value="NAD(P)-binding Rossmann-like Domain"/>
    <property type="match status" value="1"/>
</dbReference>
<comment type="caution">
    <text evidence="2">The sequence shown here is derived from an EMBL/GenBank/DDBJ whole genome shotgun (WGS) entry which is preliminary data.</text>
</comment>
<comment type="similarity">
    <text evidence="1">Belongs to the short-chain dehydrogenases/reductases (SDR) family.</text>
</comment>
<dbReference type="GO" id="GO:0016616">
    <property type="term" value="F:oxidoreductase activity, acting on the CH-OH group of donors, NAD or NADP as acceptor"/>
    <property type="evidence" value="ECO:0007669"/>
    <property type="project" value="TreeGrafter"/>
</dbReference>
<dbReference type="Proteomes" id="UP000030380">
    <property type="component" value="Unassembled WGS sequence"/>
</dbReference>
<dbReference type="EMBL" id="JSUM01000003">
    <property type="protein sequence ID" value="KGQ71222.1"/>
    <property type="molecule type" value="Genomic_DNA"/>
</dbReference>
<organism evidence="2 3">
    <name type="scientific">Chelonobacter oris</name>
    <dbReference type="NCBI Taxonomy" id="505317"/>
    <lineage>
        <taxon>Bacteria</taxon>
        <taxon>Pseudomonadati</taxon>
        <taxon>Pseudomonadota</taxon>
        <taxon>Gammaproteobacteria</taxon>
        <taxon>Pasteurellales</taxon>
        <taxon>Pasteurellaceae</taxon>
        <taxon>Chelonobacter</taxon>
    </lineage>
</organism>
<dbReference type="STRING" id="505317.OA57_03065"/>
<dbReference type="CDD" id="cd05233">
    <property type="entry name" value="SDR_c"/>
    <property type="match status" value="1"/>
</dbReference>
<accession>A0A0A3AU11</accession>
<sequence length="269" mass="28228">MKEIIVIVGSGAIAQAIARRIGAGKHILCADLHAEQAEKAAETLRTAGFECSSAQVNITDRPSLTRLAEQAATLGKVKYVVNSAGVSPSQAPVDMILNVDLYGTALFLEIFGNVIAQGGCGIVIGSQSGHRLAALTPEQDRLLAVTPSDALLALPMLAEINDTLLAYQTAKRGNSLRVQAEAVRWAERGARVNCISPGIIHTPLANDELNGERKAFYRNMLANQPAKRGGTPDEVAALAALIMGQEGGYITGADFLIDGGATATFFYGA</sequence>
<gene>
    <name evidence="2" type="ORF">OA57_03065</name>
</gene>
<dbReference type="PRINTS" id="PR00081">
    <property type="entry name" value="GDHRDH"/>
</dbReference>
<dbReference type="AlphaFoldDB" id="A0A0A3AU11"/>
<dbReference type="RefSeq" id="WP_034613262.1">
    <property type="nucleotide sequence ID" value="NZ_JSUM01000003.1"/>
</dbReference>
<dbReference type="Pfam" id="PF13561">
    <property type="entry name" value="adh_short_C2"/>
    <property type="match status" value="1"/>
</dbReference>
<dbReference type="OrthoDB" id="9779623at2"/>
<dbReference type="NCBIfam" id="NF005395">
    <property type="entry name" value="PRK06940.1"/>
    <property type="match status" value="1"/>
</dbReference>
<evidence type="ECO:0000313" key="3">
    <source>
        <dbReference type="Proteomes" id="UP000030380"/>
    </source>
</evidence>
<dbReference type="InterPro" id="IPR002347">
    <property type="entry name" value="SDR_fam"/>
</dbReference>
<dbReference type="PANTHER" id="PTHR42760">
    <property type="entry name" value="SHORT-CHAIN DEHYDROGENASES/REDUCTASES FAMILY MEMBER"/>
    <property type="match status" value="1"/>
</dbReference>
<dbReference type="InterPro" id="IPR036291">
    <property type="entry name" value="NAD(P)-bd_dom_sf"/>
</dbReference>
<proteinExistence type="inferred from homology"/>